<dbReference type="Proteomes" id="UP001267290">
    <property type="component" value="Unassembled WGS sequence"/>
</dbReference>
<dbReference type="EMBL" id="JAVDSB010000015">
    <property type="protein sequence ID" value="MDR6554272.1"/>
    <property type="molecule type" value="Genomic_DNA"/>
</dbReference>
<proteinExistence type="predicted"/>
<comment type="caution">
    <text evidence="1">The sequence shown here is derived from an EMBL/GenBank/DDBJ whole genome shotgun (WGS) entry which is preliminary data.</text>
</comment>
<gene>
    <name evidence="1" type="ORF">J2736_005501</name>
</gene>
<protein>
    <submittedName>
        <fullName evidence="1">Uncharacterized protein</fullName>
    </submittedName>
</protein>
<sequence>MGNIGLNGWRLVFRAEMHSLSDQHVRIIMPHLDTIQINRNLIVSGIMLCVVEIGSPLSAGIGHGTTYLH</sequence>
<name>A0ABU1P5D7_9BACL</name>
<accession>A0ABU1P5D7</accession>
<keyword evidence="2" id="KW-1185">Reference proteome</keyword>
<reference evidence="1 2" key="1">
    <citation type="submission" date="2023-07" db="EMBL/GenBank/DDBJ databases">
        <title>Sorghum-associated microbial communities from plants grown in Nebraska, USA.</title>
        <authorList>
            <person name="Schachtman D."/>
        </authorList>
    </citation>
    <scope>NUCLEOTIDE SEQUENCE [LARGE SCALE GENOMIC DNA]</scope>
    <source>
        <strain evidence="1 2">CC258</strain>
    </source>
</reference>
<organism evidence="1 2">
    <name type="scientific">Paenibacillus qinlingensis</name>
    <dbReference type="NCBI Taxonomy" id="1837343"/>
    <lineage>
        <taxon>Bacteria</taxon>
        <taxon>Bacillati</taxon>
        <taxon>Bacillota</taxon>
        <taxon>Bacilli</taxon>
        <taxon>Bacillales</taxon>
        <taxon>Paenibacillaceae</taxon>
        <taxon>Paenibacillus</taxon>
    </lineage>
</organism>
<evidence type="ECO:0000313" key="2">
    <source>
        <dbReference type="Proteomes" id="UP001267290"/>
    </source>
</evidence>
<evidence type="ECO:0000313" key="1">
    <source>
        <dbReference type="EMBL" id="MDR6554272.1"/>
    </source>
</evidence>